<comment type="caution">
    <text evidence="1">The sequence shown here is derived from an EMBL/GenBank/DDBJ whole genome shotgun (WGS) entry which is preliminary data.</text>
</comment>
<evidence type="ECO:0000313" key="2">
    <source>
        <dbReference type="Proteomes" id="UP000810252"/>
    </source>
</evidence>
<reference evidence="1" key="1">
    <citation type="submission" date="2020-10" db="EMBL/GenBank/DDBJ databases">
        <authorList>
            <person name="Gilroy R."/>
        </authorList>
    </citation>
    <scope>NUCLEOTIDE SEQUENCE</scope>
    <source>
        <strain evidence="1">20514</strain>
    </source>
</reference>
<reference evidence="1" key="2">
    <citation type="journal article" date="2021" name="PeerJ">
        <title>Extensive microbial diversity within the chicken gut microbiome revealed by metagenomics and culture.</title>
        <authorList>
            <person name="Gilroy R."/>
            <person name="Ravi A."/>
            <person name="Getino M."/>
            <person name="Pursley I."/>
            <person name="Horton D.L."/>
            <person name="Alikhan N.F."/>
            <person name="Baker D."/>
            <person name="Gharbi K."/>
            <person name="Hall N."/>
            <person name="Watson M."/>
            <person name="Adriaenssens E.M."/>
            <person name="Foster-Nyarko E."/>
            <person name="Jarju S."/>
            <person name="Secka A."/>
            <person name="Antonio M."/>
            <person name="Oren A."/>
            <person name="Chaudhuri R.R."/>
            <person name="La Ragione R."/>
            <person name="Hildebrand F."/>
            <person name="Pallen M.J."/>
        </authorList>
    </citation>
    <scope>NUCLEOTIDE SEQUENCE</scope>
    <source>
        <strain evidence="1">20514</strain>
    </source>
</reference>
<evidence type="ECO:0008006" key="3">
    <source>
        <dbReference type="Google" id="ProtNLM"/>
    </source>
</evidence>
<proteinExistence type="predicted"/>
<dbReference type="AlphaFoldDB" id="A0A9D9HBA3"/>
<evidence type="ECO:0000313" key="1">
    <source>
        <dbReference type="EMBL" id="MBO8447765.1"/>
    </source>
</evidence>
<gene>
    <name evidence="1" type="ORF">IAC29_00655</name>
</gene>
<name>A0A9D9HBA3_9BACT</name>
<dbReference type="Proteomes" id="UP000810252">
    <property type="component" value="Unassembled WGS sequence"/>
</dbReference>
<dbReference type="EMBL" id="JADIMQ010000010">
    <property type="protein sequence ID" value="MBO8447765.1"/>
    <property type="molecule type" value="Genomic_DNA"/>
</dbReference>
<organism evidence="1 2">
    <name type="scientific">Candidatus Cryptobacteroides merdigallinarum</name>
    <dbReference type="NCBI Taxonomy" id="2840770"/>
    <lineage>
        <taxon>Bacteria</taxon>
        <taxon>Pseudomonadati</taxon>
        <taxon>Bacteroidota</taxon>
        <taxon>Bacteroidia</taxon>
        <taxon>Bacteroidales</taxon>
        <taxon>Candidatus Cryptobacteroides</taxon>
    </lineage>
</organism>
<protein>
    <recommendedName>
        <fullName evidence="3">Lipoprotein</fullName>
    </recommendedName>
</protein>
<dbReference type="PROSITE" id="PS51257">
    <property type="entry name" value="PROKAR_LIPOPROTEIN"/>
    <property type="match status" value="1"/>
</dbReference>
<sequence length="139" mass="15665">MKNTVILGYILPMLLLLAGCGTKFTVSELNGENDLGLFIKGQDILRFDEDRHQSGCNGQRNTFWITDDSMANYFIIVCSSFPTVGNTIRCDLVYTTSNDTKSRSGLSFEVTRYEESTGRIWLWNQSGRIGAVVKYTVEQ</sequence>
<accession>A0A9D9HBA3</accession>